<dbReference type="EMBL" id="JALLAZ020001634">
    <property type="protein sequence ID" value="KAL3770281.1"/>
    <property type="molecule type" value="Genomic_DNA"/>
</dbReference>
<feature type="region of interest" description="Disordered" evidence="1">
    <location>
        <begin position="1"/>
        <end position="116"/>
    </location>
</feature>
<dbReference type="Proteomes" id="UP001530315">
    <property type="component" value="Unassembled WGS sequence"/>
</dbReference>
<feature type="compositionally biased region" description="Basic residues" evidence="1">
    <location>
        <begin position="1"/>
        <end position="10"/>
    </location>
</feature>
<sequence length="147" mass="16008">MTNRAPKLKKTNSGARGSSPSSSNSNGSPPSDDNSKGKRKIDESDLNSGSERANKAQKTVTFSQESNTTSTSKKKTTKAKNAKANSSRIGTRSSGEVALLPELPMKKKATKEKRVKKDENVTIVKMLTGTLYLYRGDRPRAEFVRSK</sequence>
<feature type="compositionally biased region" description="Polar residues" evidence="1">
    <location>
        <begin position="46"/>
        <end position="65"/>
    </location>
</feature>
<protein>
    <submittedName>
        <fullName evidence="2">Uncharacterized protein</fullName>
    </submittedName>
</protein>
<accession>A0ABD3N2G5</accession>
<proteinExistence type="predicted"/>
<dbReference type="AlphaFoldDB" id="A0ABD3N2G5"/>
<feature type="compositionally biased region" description="Basic residues" evidence="1">
    <location>
        <begin position="72"/>
        <end position="81"/>
    </location>
</feature>
<comment type="caution">
    <text evidence="2">The sequence shown here is derived from an EMBL/GenBank/DDBJ whole genome shotgun (WGS) entry which is preliminary data.</text>
</comment>
<evidence type="ECO:0000313" key="2">
    <source>
        <dbReference type="EMBL" id="KAL3770281.1"/>
    </source>
</evidence>
<feature type="compositionally biased region" description="Basic and acidic residues" evidence="1">
    <location>
        <begin position="33"/>
        <end position="43"/>
    </location>
</feature>
<evidence type="ECO:0000313" key="3">
    <source>
        <dbReference type="Proteomes" id="UP001530315"/>
    </source>
</evidence>
<keyword evidence="3" id="KW-1185">Reference proteome</keyword>
<feature type="compositionally biased region" description="Low complexity" evidence="1">
    <location>
        <begin position="17"/>
        <end position="32"/>
    </location>
</feature>
<gene>
    <name evidence="2" type="ORF">ACHAW5_003418</name>
</gene>
<reference evidence="2 3" key="1">
    <citation type="submission" date="2024-10" db="EMBL/GenBank/DDBJ databases">
        <title>Updated reference genomes for cyclostephanoid diatoms.</title>
        <authorList>
            <person name="Roberts W.R."/>
            <person name="Alverson A.J."/>
        </authorList>
    </citation>
    <scope>NUCLEOTIDE SEQUENCE [LARGE SCALE GENOMIC DNA]</scope>
    <source>
        <strain evidence="2 3">AJA276-08</strain>
    </source>
</reference>
<name>A0ABD3N2G5_9STRA</name>
<organism evidence="2 3">
    <name type="scientific">Stephanodiscus triporus</name>
    <dbReference type="NCBI Taxonomy" id="2934178"/>
    <lineage>
        <taxon>Eukaryota</taxon>
        <taxon>Sar</taxon>
        <taxon>Stramenopiles</taxon>
        <taxon>Ochrophyta</taxon>
        <taxon>Bacillariophyta</taxon>
        <taxon>Coscinodiscophyceae</taxon>
        <taxon>Thalassiosirophycidae</taxon>
        <taxon>Stephanodiscales</taxon>
        <taxon>Stephanodiscaceae</taxon>
        <taxon>Stephanodiscus</taxon>
    </lineage>
</organism>
<evidence type="ECO:0000256" key="1">
    <source>
        <dbReference type="SAM" id="MobiDB-lite"/>
    </source>
</evidence>